<dbReference type="GO" id="GO:0005524">
    <property type="term" value="F:ATP binding"/>
    <property type="evidence" value="ECO:0007669"/>
    <property type="project" value="UniProtKB-KW"/>
</dbReference>
<feature type="transmembrane region" description="Helical" evidence="8">
    <location>
        <begin position="845"/>
        <end position="867"/>
    </location>
</feature>
<dbReference type="PROSITE" id="PS50893">
    <property type="entry name" value="ABC_TRANSPORTER_2"/>
    <property type="match status" value="2"/>
</dbReference>
<dbReference type="EnsemblMetazoa" id="HelroT189204">
    <property type="protein sequence ID" value="HelroP189204"/>
    <property type="gene ID" value="HelroG189204"/>
</dbReference>
<feature type="domain" description="ABC transporter" evidence="9">
    <location>
        <begin position="547"/>
        <end position="771"/>
    </location>
</feature>
<feature type="transmembrane region" description="Helical" evidence="8">
    <location>
        <begin position="444"/>
        <end position="470"/>
    </location>
</feature>
<dbReference type="InterPro" id="IPR011527">
    <property type="entry name" value="ABC1_TM_dom"/>
</dbReference>
<feature type="transmembrane region" description="Helical" evidence="8">
    <location>
        <begin position="1164"/>
        <end position="1183"/>
    </location>
</feature>
<dbReference type="Gene3D" id="1.20.1560.10">
    <property type="entry name" value="ABC transporter type 1, transmembrane domain"/>
    <property type="match status" value="2"/>
</dbReference>
<dbReference type="InterPro" id="IPR003439">
    <property type="entry name" value="ABC_transporter-like_ATP-bd"/>
</dbReference>
<dbReference type="InterPro" id="IPR027417">
    <property type="entry name" value="P-loop_NTPase"/>
</dbReference>
<dbReference type="CTD" id="20211172"/>
<dbReference type="InterPro" id="IPR050173">
    <property type="entry name" value="ABC_transporter_C-like"/>
</dbReference>
<name>T1FQS5_HELRO</name>
<dbReference type="PROSITE" id="PS00211">
    <property type="entry name" value="ABC_TRANSPORTER_1"/>
    <property type="match status" value="2"/>
</dbReference>
<feature type="transmembrane region" description="Helical" evidence="8">
    <location>
        <begin position="237"/>
        <end position="254"/>
    </location>
</feature>
<feature type="domain" description="ABC transporter" evidence="9">
    <location>
        <begin position="1256"/>
        <end position="1499"/>
    </location>
</feature>
<dbReference type="InterPro" id="IPR003593">
    <property type="entry name" value="AAA+_ATPase"/>
</dbReference>
<proteinExistence type="predicted"/>
<dbReference type="FunFam" id="3.40.50.300:FF:000997">
    <property type="entry name" value="Multidrug resistance-associated protein 1"/>
    <property type="match status" value="1"/>
</dbReference>
<dbReference type="PANTHER" id="PTHR24223:SF454">
    <property type="match status" value="1"/>
</dbReference>
<feature type="transmembrane region" description="Helical" evidence="8">
    <location>
        <begin position="94"/>
        <end position="114"/>
    </location>
</feature>
<organism evidence="12 13">
    <name type="scientific">Helobdella robusta</name>
    <name type="common">Californian leech</name>
    <dbReference type="NCBI Taxonomy" id="6412"/>
    <lineage>
        <taxon>Eukaryota</taxon>
        <taxon>Metazoa</taxon>
        <taxon>Spiralia</taxon>
        <taxon>Lophotrochozoa</taxon>
        <taxon>Annelida</taxon>
        <taxon>Clitellata</taxon>
        <taxon>Hirudinea</taxon>
        <taxon>Rhynchobdellida</taxon>
        <taxon>Glossiphoniidae</taxon>
        <taxon>Helobdella</taxon>
    </lineage>
</organism>
<dbReference type="GO" id="GO:0005886">
    <property type="term" value="C:plasma membrane"/>
    <property type="evidence" value="ECO:0000318"/>
    <property type="project" value="GO_Central"/>
</dbReference>
<dbReference type="SUPFAM" id="SSF90123">
    <property type="entry name" value="ABC transporter transmembrane region"/>
    <property type="match status" value="2"/>
</dbReference>
<dbReference type="Proteomes" id="UP000015101">
    <property type="component" value="Unassembled WGS sequence"/>
</dbReference>
<feature type="domain" description="ABC transmembrane type-1" evidence="10">
    <location>
        <begin position="208"/>
        <end position="496"/>
    </location>
</feature>
<dbReference type="SUPFAM" id="SSF52540">
    <property type="entry name" value="P-loop containing nucleoside triphosphate hydrolases"/>
    <property type="match status" value="2"/>
</dbReference>
<evidence type="ECO:0000256" key="5">
    <source>
        <dbReference type="ARBA" id="ARBA00022840"/>
    </source>
</evidence>
<feature type="transmembrane region" description="Helical" evidence="8">
    <location>
        <begin position="1029"/>
        <end position="1062"/>
    </location>
</feature>
<dbReference type="GO" id="GO:0140359">
    <property type="term" value="F:ABC-type transporter activity"/>
    <property type="evidence" value="ECO:0000318"/>
    <property type="project" value="GO_Central"/>
</dbReference>
<evidence type="ECO:0000313" key="11">
    <source>
        <dbReference type="EMBL" id="ESN96344.1"/>
    </source>
</evidence>
<dbReference type="Pfam" id="PF00664">
    <property type="entry name" value="ABC_membrane"/>
    <property type="match status" value="2"/>
</dbReference>
<dbReference type="KEGG" id="hro:HELRODRAFT_189204"/>
<evidence type="ECO:0000256" key="8">
    <source>
        <dbReference type="SAM" id="Phobius"/>
    </source>
</evidence>
<dbReference type="eggNOG" id="KOG0054">
    <property type="taxonomic scope" value="Eukaryota"/>
</dbReference>
<keyword evidence="3 8" id="KW-0812">Transmembrane</keyword>
<dbReference type="EMBL" id="AMQM01001382">
    <property type="status" value="NOT_ANNOTATED_CDS"/>
    <property type="molecule type" value="Genomic_DNA"/>
</dbReference>
<evidence type="ECO:0000256" key="3">
    <source>
        <dbReference type="ARBA" id="ARBA00022692"/>
    </source>
</evidence>
<keyword evidence="6 8" id="KW-1133">Transmembrane helix</keyword>
<keyword evidence="13" id="KW-1185">Reference proteome</keyword>
<evidence type="ECO:0000256" key="6">
    <source>
        <dbReference type="ARBA" id="ARBA00022989"/>
    </source>
</evidence>
<feature type="transmembrane region" description="Helical" evidence="8">
    <location>
        <begin position="57"/>
        <end position="82"/>
    </location>
</feature>
<keyword evidence="5" id="KW-0067">ATP-binding</keyword>
<evidence type="ECO:0000256" key="1">
    <source>
        <dbReference type="ARBA" id="ARBA00004141"/>
    </source>
</evidence>
<feature type="transmembrane region" description="Helical" evidence="8">
    <location>
        <begin position="344"/>
        <end position="361"/>
    </location>
</feature>
<feature type="transmembrane region" description="Helical" evidence="8">
    <location>
        <begin position="367"/>
        <end position="389"/>
    </location>
</feature>
<keyword evidence="4" id="KW-0547">Nucleotide-binding</keyword>
<reference evidence="13" key="1">
    <citation type="submission" date="2012-12" db="EMBL/GenBank/DDBJ databases">
        <authorList>
            <person name="Hellsten U."/>
            <person name="Grimwood J."/>
            <person name="Chapman J.A."/>
            <person name="Shapiro H."/>
            <person name="Aerts A."/>
            <person name="Otillar R.P."/>
            <person name="Terry A.Y."/>
            <person name="Boore J.L."/>
            <person name="Simakov O."/>
            <person name="Marletaz F."/>
            <person name="Cho S.-J."/>
            <person name="Edsinger-Gonzales E."/>
            <person name="Havlak P."/>
            <person name="Kuo D.-H."/>
            <person name="Larsson T."/>
            <person name="Lv J."/>
            <person name="Arendt D."/>
            <person name="Savage R."/>
            <person name="Osoegawa K."/>
            <person name="de Jong P."/>
            <person name="Lindberg D.R."/>
            <person name="Seaver E.C."/>
            <person name="Weisblat D.A."/>
            <person name="Putnam N.H."/>
            <person name="Grigoriev I.V."/>
            <person name="Rokhsar D.S."/>
        </authorList>
    </citation>
    <scope>NUCLEOTIDE SEQUENCE</scope>
</reference>
<dbReference type="InterPro" id="IPR017871">
    <property type="entry name" value="ABC_transporter-like_CS"/>
</dbReference>
<dbReference type="CDD" id="cd03244">
    <property type="entry name" value="ABCC_MRP_domain2"/>
    <property type="match status" value="1"/>
</dbReference>
<evidence type="ECO:0000259" key="10">
    <source>
        <dbReference type="PROSITE" id="PS50929"/>
    </source>
</evidence>
<evidence type="ECO:0000259" key="9">
    <source>
        <dbReference type="PROSITE" id="PS50893"/>
    </source>
</evidence>
<reference evidence="12" key="3">
    <citation type="submission" date="2015-06" db="UniProtKB">
        <authorList>
            <consortium name="EnsemblMetazoa"/>
        </authorList>
    </citation>
    <scope>IDENTIFICATION</scope>
</reference>
<dbReference type="GO" id="GO:0016323">
    <property type="term" value="C:basolateral plasma membrane"/>
    <property type="evidence" value="ECO:0000318"/>
    <property type="project" value="GO_Central"/>
</dbReference>
<protein>
    <submittedName>
        <fullName evidence="11 12">Uncharacterized protein</fullName>
    </submittedName>
</protein>
<feature type="domain" description="ABC transmembrane type-1" evidence="10">
    <location>
        <begin position="954"/>
        <end position="1152"/>
    </location>
</feature>
<keyword evidence="7 8" id="KW-0472">Membrane</keyword>
<sequence length="1517" mass="172664">MPISIPCFFIILIAPFYILIYLRKLKYGRKIKNMSIVSKLELAVSFLTLLMEKKKRLVTSFCLPSFYTLLSFSMVFYTFVLFWGRNYSTISKNYALYVTAFSWFSFQVYLMLLLTCFVNSDGVKTVAQDASPEWKSSWLCVLTYTWVYKLLIKGYKSSLSMKDLWTVDDDLEASRCRTYFNKIKTSKNTSLLKVLFKMFSCNLMLSYLFMLVAIFCMFTVPMILSIFIKFFDNPSAPLWNGVVITTLFFVIYAIESISYQRMTYLGLRVNYGVTSTLIAVIYNKLISLDLNSKQSFLSSSRKLAHHKSRNSTNNNSVTATTNGEILNLLSTDVYIVGEFFSHSYLIWATPLQIILLIVLLWHLLGRAIIILISIIIIVVITVAAISYPLKAYQIRQMKWKDKRLKFLDEILNKIKLLKFYTWESVFEKKLADLRGFELNGLKKFFYLNSINVFISLFVPNLVTFATFSVYSLYVGFLDARVAFTSFSLFGLFQFQLYLTPVIITLSIKSRVSLRRIENFLRLTEQMNYVENITDTESATVGDKRTSLVITDGSFKWSQVGPLVLSNINLRVQEPSLVAIVGQVGSGKSAILSAILGELHKVQGQVEVKGRIAYVPQEAWILNASLRDNILLGQPYEKKKFNEIIGACALTEDLLLLSEGEMTEIGEKGVNLSGGQKQRVSLARSIYQDCDVYLFDDPLSAVDSHVATHIFDSLIGPHGMLKNKTRLLVTHAVNILPHVDQVVVLDGGCIVEQGTYQQLMNNDKYITRVLTSNDHAAKLLNDKFDDGLRNGNINDNSREPDRTEFDTIVVDDVAEGKANLFGNPEVIGKVTWSAYRFYLTLLKYKWAFLAVACFLIFRTFQTLSYIWITRWTGDRHLFKLYNGNIENSSYGAGFNRNITLNIYNQTSHSTGDIINASDINSNDAGAAARSYNGLNAFTFTYDNYEDGVMHYVSRYGFLLLAHAFFVILYCVVRIETSVKACKRLHSTMVHRIMRATMNFFYSTPTGRIINRFSKDLDAIDNTLPDLTHQWLTVLTSLTATILVVSFSVPAFIAVVLLLLALFLSLQHFYLPTVCQLKWLSSNSRSPIYAHVCETVDGLTSMRAFNKQSMFMNRFDQLVNENTVYSCAINAADRWLSIQLEFIGCLVTLFAAVFSIVNRSSLNGSIVGYYMAATIQDSFFLCYLIKIHSSMETTMVSLLRLQEYLNVDVEAVDDCFSEDVQNGGDEVEVKQNLLAHYKSSRLKQEECKGNFLFKNGQIEFRNYSMRYREDLDYALKHVNLLIKSREKVGIMGRTGAGKSSLISALFRFSQSEGSIYIDNYDISKLPLKVLRSNITVLSQDPFIFSDTIRMNLDPTSEHKGSDAVIWKSLEQVSLLHVIKSLPGQLDFFCEANGNNFSVGQRQLLCLARTLLHKTSILILDEATAAVDFETDKLIQSTISREFKDCTVIIIAHRMSSTASCDSFSTTSLNELLLVPSYKVRKIAVGGHAVLAFEYDFQFYIEGYSLFLRLFDIFFKFRQW</sequence>
<keyword evidence="2" id="KW-0813">Transport</keyword>
<dbReference type="HOGENOM" id="CLU_000604_27_3_1"/>
<dbReference type="PANTHER" id="PTHR24223">
    <property type="entry name" value="ATP-BINDING CASSETTE SUB-FAMILY C"/>
    <property type="match status" value="1"/>
</dbReference>
<evidence type="ECO:0000313" key="12">
    <source>
        <dbReference type="EnsemblMetazoa" id="HelroP189204"/>
    </source>
</evidence>
<dbReference type="SMART" id="SM00382">
    <property type="entry name" value="AAA"/>
    <property type="match status" value="2"/>
</dbReference>
<feature type="transmembrane region" description="Helical" evidence="8">
    <location>
        <begin position="6"/>
        <end position="22"/>
    </location>
</feature>
<dbReference type="OrthoDB" id="6500128at2759"/>
<accession>T1FQS5</accession>
<feature type="transmembrane region" description="Helical" evidence="8">
    <location>
        <begin position="482"/>
        <end position="505"/>
    </location>
</feature>
<dbReference type="FunFam" id="3.40.50.300:FF:001354">
    <property type="entry name" value="ATP-binding cassette (ABC) transporter, putative"/>
    <property type="match status" value="1"/>
</dbReference>
<evidence type="ECO:0000313" key="13">
    <source>
        <dbReference type="Proteomes" id="UP000015101"/>
    </source>
</evidence>
<dbReference type="InParanoid" id="T1FQS5"/>
<dbReference type="FunFam" id="1.20.1560.10:FF:000149">
    <property type="entry name" value="ATP-binding cassette protein, putative"/>
    <property type="match status" value="1"/>
</dbReference>
<evidence type="ECO:0000256" key="2">
    <source>
        <dbReference type="ARBA" id="ARBA00022448"/>
    </source>
</evidence>
<reference evidence="11 13" key="2">
    <citation type="journal article" date="2013" name="Nature">
        <title>Insights into bilaterian evolution from three spiralian genomes.</title>
        <authorList>
            <person name="Simakov O."/>
            <person name="Marletaz F."/>
            <person name="Cho S.J."/>
            <person name="Edsinger-Gonzales E."/>
            <person name="Havlak P."/>
            <person name="Hellsten U."/>
            <person name="Kuo D.H."/>
            <person name="Larsson T."/>
            <person name="Lv J."/>
            <person name="Arendt D."/>
            <person name="Savage R."/>
            <person name="Osoegawa K."/>
            <person name="de Jong P."/>
            <person name="Grimwood J."/>
            <person name="Chapman J.A."/>
            <person name="Shapiro H."/>
            <person name="Aerts A."/>
            <person name="Otillar R.P."/>
            <person name="Terry A.Y."/>
            <person name="Boore J.L."/>
            <person name="Grigoriev I.V."/>
            <person name="Lindberg D.R."/>
            <person name="Seaver E.C."/>
            <person name="Weisblat D.A."/>
            <person name="Putnam N.H."/>
            <person name="Rokhsar D.S."/>
        </authorList>
    </citation>
    <scope>NUCLEOTIDE SEQUENCE</scope>
</reference>
<dbReference type="RefSeq" id="XP_009025522.1">
    <property type="nucleotide sequence ID" value="XM_009027274.1"/>
</dbReference>
<dbReference type="EMBL" id="KB097495">
    <property type="protein sequence ID" value="ESN96344.1"/>
    <property type="molecule type" value="Genomic_DNA"/>
</dbReference>
<dbReference type="InterPro" id="IPR036640">
    <property type="entry name" value="ABC1_TM_sf"/>
</dbReference>
<feature type="transmembrane region" description="Helical" evidence="8">
    <location>
        <begin position="951"/>
        <end position="971"/>
    </location>
</feature>
<dbReference type="CDD" id="cd03250">
    <property type="entry name" value="ABCC_MRP_domain1"/>
    <property type="match status" value="1"/>
</dbReference>
<feature type="transmembrane region" description="Helical" evidence="8">
    <location>
        <begin position="207"/>
        <end position="231"/>
    </location>
</feature>
<dbReference type="GO" id="GO:0055085">
    <property type="term" value="P:transmembrane transport"/>
    <property type="evidence" value="ECO:0000318"/>
    <property type="project" value="GO_Central"/>
</dbReference>
<dbReference type="GO" id="GO:0016887">
    <property type="term" value="F:ATP hydrolysis activity"/>
    <property type="evidence" value="ECO:0007669"/>
    <property type="project" value="InterPro"/>
</dbReference>
<dbReference type="STRING" id="6412.T1FQS5"/>
<comment type="subcellular location">
    <subcellularLocation>
        <location evidence="1">Membrane</location>
        <topology evidence="1">Multi-pass membrane protein</topology>
    </subcellularLocation>
</comment>
<gene>
    <name evidence="12" type="primary">20211172</name>
    <name evidence="11" type="ORF">HELRODRAFT_189204</name>
</gene>
<dbReference type="FunFam" id="1.20.1560.10:FF:000395">
    <property type="entry name" value="Multidrug resistance protein, putative"/>
    <property type="match status" value="1"/>
</dbReference>
<evidence type="ECO:0000256" key="4">
    <source>
        <dbReference type="ARBA" id="ARBA00022741"/>
    </source>
</evidence>
<dbReference type="GeneID" id="20211172"/>
<feature type="transmembrane region" description="Helical" evidence="8">
    <location>
        <begin position="1138"/>
        <end position="1158"/>
    </location>
</feature>
<dbReference type="Pfam" id="PF00005">
    <property type="entry name" value="ABC_tran"/>
    <property type="match status" value="2"/>
</dbReference>
<dbReference type="PROSITE" id="PS50929">
    <property type="entry name" value="ABC_TM1F"/>
    <property type="match status" value="2"/>
</dbReference>
<dbReference type="Gene3D" id="3.40.50.300">
    <property type="entry name" value="P-loop containing nucleotide triphosphate hydrolases"/>
    <property type="match status" value="2"/>
</dbReference>
<evidence type="ECO:0000256" key="7">
    <source>
        <dbReference type="ARBA" id="ARBA00023136"/>
    </source>
</evidence>